<feature type="compositionally biased region" description="Basic and acidic residues" evidence="1">
    <location>
        <begin position="18"/>
        <end position="27"/>
    </location>
</feature>
<accession>A0A0A9CBK3</accession>
<name>A0A0A9CBK3_ARUDO</name>
<organism evidence="2">
    <name type="scientific">Arundo donax</name>
    <name type="common">Giant reed</name>
    <name type="synonym">Donax arundinaceus</name>
    <dbReference type="NCBI Taxonomy" id="35708"/>
    <lineage>
        <taxon>Eukaryota</taxon>
        <taxon>Viridiplantae</taxon>
        <taxon>Streptophyta</taxon>
        <taxon>Embryophyta</taxon>
        <taxon>Tracheophyta</taxon>
        <taxon>Spermatophyta</taxon>
        <taxon>Magnoliopsida</taxon>
        <taxon>Liliopsida</taxon>
        <taxon>Poales</taxon>
        <taxon>Poaceae</taxon>
        <taxon>PACMAD clade</taxon>
        <taxon>Arundinoideae</taxon>
        <taxon>Arundineae</taxon>
        <taxon>Arundo</taxon>
    </lineage>
</organism>
<dbReference type="EMBL" id="GBRH01224241">
    <property type="protein sequence ID" value="JAD73654.1"/>
    <property type="molecule type" value="Transcribed_RNA"/>
</dbReference>
<evidence type="ECO:0000256" key="1">
    <source>
        <dbReference type="SAM" id="MobiDB-lite"/>
    </source>
</evidence>
<protein>
    <submittedName>
        <fullName evidence="2">Uncharacterized protein</fullName>
    </submittedName>
</protein>
<proteinExistence type="predicted"/>
<dbReference type="AlphaFoldDB" id="A0A0A9CBK3"/>
<reference evidence="2" key="2">
    <citation type="journal article" date="2015" name="Data Brief">
        <title>Shoot transcriptome of the giant reed, Arundo donax.</title>
        <authorList>
            <person name="Barrero R.A."/>
            <person name="Guerrero F.D."/>
            <person name="Moolhuijzen P."/>
            <person name="Goolsby J.A."/>
            <person name="Tidwell J."/>
            <person name="Bellgard S.E."/>
            <person name="Bellgard M.I."/>
        </authorList>
    </citation>
    <scope>NUCLEOTIDE SEQUENCE</scope>
    <source>
        <tissue evidence="2">Shoot tissue taken approximately 20 cm above the soil surface</tissue>
    </source>
</reference>
<sequence>MTEDSVAKENGRTTTVEAEGRRTIMMP</sequence>
<feature type="compositionally biased region" description="Basic and acidic residues" evidence="1">
    <location>
        <begin position="1"/>
        <end position="11"/>
    </location>
</feature>
<feature type="region of interest" description="Disordered" evidence="1">
    <location>
        <begin position="1"/>
        <end position="27"/>
    </location>
</feature>
<reference evidence="2" key="1">
    <citation type="submission" date="2014-09" db="EMBL/GenBank/DDBJ databases">
        <authorList>
            <person name="Magalhaes I.L.F."/>
            <person name="Oliveira U."/>
            <person name="Santos F.R."/>
            <person name="Vidigal T.H.D.A."/>
            <person name="Brescovit A.D."/>
            <person name="Santos A.J."/>
        </authorList>
    </citation>
    <scope>NUCLEOTIDE SEQUENCE</scope>
    <source>
        <tissue evidence="2">Shoot tissue taken approximately 20 cm above the soil surface</tissue>
    </source>
</reference>
<evidence type="ECO:0000313" key="2">
    <source>
        <dbReference type="EMBL" id="JAD73654.1"/>
    </source>
</evidence>